<feature type="transmembrane region" description="Helical" evidence="7">
    <location>
        <begin position="186"/>
        <end position="211"/>
    </location>
</feature>
<dbReference type="GO" id="GO:0055085">
    <property type="term" value="P:transmembrane transport"/>
    <property type="evidence" value="ECO:0007669"/>
    <property type="project" value="InterPro"/>
</dbReference>
<reference evidence="9 10" key="1">
    <citation type="submission" date="2019-10" db="EMBL/GenBank/DDBJ databases">
        <title>Actinomadura rubteroloni sp. nov. and Actinomadura macrotermitis sp. nov., isolated from the gut of fungus growing-termite Macrotermes natalensis.</title>
        <authorList>
            <person name="Benndorf R."/>
            <person name="Martin K."/>
            <person name="Kuefner M."/>
            <person name="De Beer W."/>
            <person name="Kaster A.-K."/>
            <person name="Vollmers J."/>
            <person name="Poulsen M."/>
            <person name="Beemelmanns C."/>
        </authorList>
    </citation>
    <scope>NUCLEOTIDE SEQUENCE [LARGE SCALE GENOMIC DNA]</scope>
    <source>
        <strain evidence="9 10">RB68</strain>
    </source>
</reference>
<evidence type="ECO:0000313" key="10">
    <source>
        <dbReference type="Proteomes" id="UP000487268"/>
    </source>
</evidence>
<dbReference type="InterPro" id="IPR000515">
    <property type="entry name" value="MetI-like"/>
</dbReference>
<dbReference type="RefSeq" id="WP_328593730.1">
    <property type="nucleotide sequence ID" value="NZ_WEGH01000001.1"/>
</dbReference>
<dbReference type="GO" id="GO:0005886">
    <property type="term" value="C:plasma membrane"/>
    <property type="evidence" value="ECO:0007669"/>
    <property type="project" value="UniProtKB-SubCell"/>
</dbReference>
<protein>
    <submittedName>
        <fullName evidence="9">Inner membrane ABC transporter permease protein YcjP</fullName>
    </submittedName>
</protein>
<organism evidence="9 10">
    <name type="scientific">Actinomadura macrotermitis</name>
    <dbReference type="NCBI Taxonomy" id="2585200"/>
    <lineage>
        <taxon>Bacteria</taxon>
        <taxon>Bacillati</taxon>
        <taxon>Actinomycetota</taxon>
        <taxon>Actinomycetes</taxon>
        <taxon>Streptosporangiales</taxon>
        <taxon>Thermomonosporaceae</taxon>
        <taxon>Actinomadura</taxon>
    </lineage>
</organism>
<feature type="transmembrane region" description="Helical" evidence="7">
    <location>
        <begin position="78"/>
        <end position="100"/>
    </location>
</feature>
<keyword evidence="5 7" id="KW-1133">Transmembrane helix</keyword>
<evidence type="ECO:0000313" key="9">
    <source>
        <dbReference type="EMBL" id="MQY02801.1"/>
    </source>
</evidence>
<comment type="similarity">
    <text evidence="7">Belongs to the binding-protein-dependent transport system permease family.</text>
</comment>
<feature type="transmembrane region" description="Helical" evidence="7">
    <location>
        <begin position="9"/>
        <end position="30"/>
    </location>
</feature>
<evidence type="ECO:0000256" key="3">
    <source>
        <dbReference type="ARBA" id="ARBA00022475"/>
    </source>
</evidence>
<evidence type="ECO:0000256" key="4">
    <source>
        <dbReference type="ARBA" id="ARBA00022692"/>
    </source>
</evidence>
<dbReference type="Gene3D" id="1.10.3720.10">
    <property type="entry name" value="MetI-like"/>
    <property type="match status" value="1"/>
</dbReference>
<feature type="transmembrane region" description="Helical" evidence="7">
    <location>
        <begin position="143"/>
        <end position="165"/>
    </location>
</feature>
<dbReference type="PANTHER" id="PTHR32243">
    <property type="entry name" value="MALTOSE TRANSPORT SYSTEM PERMEASE-RELATED"/>
    <property type="match status" value="1"/>
</dbReference>
<dbReference type="EMBL" id="WEGH01000001">
    <property type="protein sequence ID" value="MQY02801.1"/>
    <property type="molecule type" value="Genomic_DNA"/>
</dbReference>
<evidence type="ECO:0000259" key="8">
    <source>
        <dbReference type="PROSITE" id="PS50928"/>
    </source>
</evidence>
<dbReference type="Pfam" id="PF00528">
    <property type="entry name" value="BPD_transp_1"/>
    <property type="match status" value="1"/>
</dbReference>
<proteinExistence type="inferred from homology"/>
<sequence length="280" mass="30758">MKRRTIGKAGLNTTGVLVFVFSVFPVFWMVSTAFKPNDEIFSSTPKPLPTHPTLHHFTSVLTGRIAEVSFWEYFRNSALLAIATVLVSGLLALMAATAIARHRFRFRTTFMVLLLVVQMVPLEALVIPLFLDVKRLDMLNSLAGLVVVYIAFSAPFAVLMLRGFVAAVPKELEEAAAIDGAGPVRTFFTVLLPLVAPGLVATSIFSFITAWNEFIFAYTFLEDQDKFTLPIMLQYYFGHNGTAWGPIMAASTVLTVPVIVFFLAVQRRMVSGLTAGAVKG</sequence>
<comment type="subcellular location">
    <subcellularLocation>
        <location evidence="1 7">Cell membrane</location>
        <topology evidence="1 7">Multi-pass membrane protein</topology>
    </subcellularLocation>
</comment>
<dbReference type="CDD" id="cd06261">
    <property type="entry name" value="TM_PBP2"/>
    <property type="match status" value="1"/>
</dbReference>
<accession>A0A7K0BNQ4</accession>
<feature type="domain" description="ABC transmembrane type-1" evidence="8">
    <location>
        <begin position="74"/>
        <end position="265"/>
    </location>
</feature>
<evidence type="ECO:0000256" key="7">
    <source>
        <dbReference type="RuleBase" id="RU363032"/>
    </source>
</evidence>
<dbReference type="SUPFAM" id="SSF161098">
    <property type="entry name" value="MetI-like"/>
    <property type="match status" value="1"/>
</dbReference>
<gene>
    <name evidence="9" type="primary">ycjP_1</name>
    <name evidence="9" type="ORF">ACRB68_08360</name>
</gene>
<dbReference type="InterPro" id="IPR050901">
    <property type="entry name" value="BP-dep_ABC_trans_perm"/>
</dbReference>
<keyword evidence="10" id="KW-1185">Reference proteome</keyword>
<name>A0A7K0BNQ4_9ACTN</name>
<evidence type="ECO:0000256" key="6">
    <source>
        <dbReference type="ARBA" id="ARBA00023136"/>
    </source>
</evidence>
<evidence type="ECO:0000256" key="2">
    <source>
        <dbReference type="ARBA" id="ARBA00022448"/>
    </source>
</evidence>
<keyword evidence="6 7" id="KW-0472">Membrane</keyword>
<keyword evidence="3" id="KW-1003">Cell membrane</keyword>
<evidence type="ECO:0000256" key="5">
    <source>
        <dbReference type="ARBA" id="ARBA00022989"/>
    </source>
</evidence>
<dbReference type="PANTHER" id="PTHR32243:SF18">
    <property type="entry name" value="INNER MEMBRANE ABC TRANSPORTER PERMEASE PROTEIN YCJP"/>
    <property type="match status" value="1"/>
</dbReference>
<dbReference type="PROSITE" id="PS50928">
    <property type="entry name" value="ABC_TM1"/>
    <property type="match status" value="1"/>
</dbReference>
<feature type="transmembrane region" description="Helical" evidence="7">
    <location>
        <begin position="243"/>
        <end position="265"/>
    </location>
</feature>
<keyword evidence="4 7" id="KW-0812">Transmembrane</keyword>
<dbReference type="AlphaFoldDB" id="A0A7K0BNQ4"/>
<feature type="transmembrane region" description="Helical" evidence="7">
    <location>
        <begin position="112"/>
        <end position="131"/>
    </location>
</feature>
<dbReference type="InterPro" id="IPR035906">
    <property type="entry name" value="MetI-like_sf"/>
</dbReference>
<evidence type="ECO:0000256" key="1">
    <source>
        <dbReference type="ARBA" id="ARBA00004651"/>
    </source>
</evidence>
<keyword evidence="2 7" id="KW-0813">Transport</keyword>
<dbReference type="Proteomes" id="UP000487268">
    <property type="component" value="Unassembled WGS sequence"/>
</dbReference>
<comment type="caution">
    <text evidence="9">The sequence shown here is derived from an EMBL/GenBank/DDBJ whole genome shotgun (WGS) entry which is preliminary data.</text>
</comment>